<dbReference type="Pfam" id="PF05832">
    <property type="entry name" value="DUF846"/>
    <property type="match status" value="1"/>
</dbReference>
<dbReference type="PANTHER" id="PTHR13019:SF7">
    <property type="entry name" value="GOLGI APPARATUS MEMBRANE PROTEIN TVP23"/>
    <property type="match status" value="1"/>
</dbReference>
<name>A0A3M7CL65_HORWE</name>
<dbReference type="PANTHER" id="PTHR13019">
    <property type="entry name" value="GOLGI APPARATUS MEMBRANE PROTEIN TVP23"/>
    <property type="match status" value="1"/>
</dbReference>
<dbReference type="GO" id="GO:0009306">
    <property type="term" value="P:protein secretion"/>
    <property type="evidence" value="ECO:0007669"/>
    <property type="project" value="TreeGrafter"/>
</dbReference>
<gene>
    <name evidence="9" type="ORF">D0863_14279</name>
</gene>
<feature type="transmembrane region" description="Helical" evidence="8">
    <location>
        <begin position="73"/>
        <end position="91"/>
    </location>
</feature>
<reference evidence="9 10" key="1">
    <citation type="journal article" date="2018" name="BMC Genomics">
        <title>Genomic evidence for intraspecific hybridization in a clonal and extremely halotolerant yeast.</title>
        <authorList>
            <person name="Gostincar C."/>
            <person name="Stajich J.E."/>
            <person name="Zupancic J."/>
            <person name="Zalar P."/>
            <person name="Gunde-Cimerman N."/>
        </authorList>
    </citation>
    <scope>NUCLEOTIDE SEQUENCE [LARGE SCALE GENOMIC DNA]</scope>
    <source>
        <strain evidence="9 10">EXF-2682</strain>
    </source>
</reference>
<dbReference type="EMBL" id="QWIP01000905">
    <property type="protein sequence ID" value="RMY52386.1"/>
    <property type="molecule type" value="Genomic_DNA"/>
</dbReference>
<organism evidence="9 10">
    <name type="scientific">Hortaea werneckii</name>
    <name type="common">Black yeast</name>
    <name type="synonym">Cladosporium werneckii</name>
    <dbReference type="NCBI Taxonomy" id="91943"/>
    <lineage>
        <taxon>Eukaryota</taxon>
        <taxon>Fungi</taxon>
        <taxon>Dikarya</taxon>
        <taxon>Ascomycota</taxon>
        <taxon>Pezizomycotina</taxon>
        <taxon>Dothideomycetes</taxon>
        <taxon>Dothideomycetidae</taxon>
        <taxon>Mycosphaerellales</taxon>
        <taxon>Teratosphaeriaceae</taxon>
        <taxon>Hortaea</taxon>
    </lineage>
</organism>
<comment type="subcellular location">
    <subcellularLocation>
        <location evidence="2 8">Golgi apparatus membrane</location>
        <topology evidence="2 8">Multi-pass membrane protein</topology>
    </subcellularLocation>
</comment>
<evidence type="ECO:0000256" key="7">
    <source>
        <dbReference type="ARBA" id="ARBA00023136"/>
    </source>
</evidence>
<comment type="caution">
    <text evidence="9">The sequence shown here is derived from an EMBL/GenBank/DDBJ whole genome shotgun (WGS) entry which is preliminary data.</text>
</comment>
<dbReference type="Proteomes" id="UP000269276">
    <property type="component" value="Unassembled WGS sequence"/>
</dbReference>
<evidence type="ECO:0000256" key="3">
    <source>
        <dbReference type="ARBA" id="ARBA00005467"/>
    </source>
</evidence>
<keyword evidence="5 8" id="KW-0812">Transmembrane</keyword>
<feature type="transmembrane region" description="Helical" evidence="8">
    <location>
        <begin position="140"/>
        <end position="169"/>
    </location>
</feature>
<dbReference type="GO" id="GO:0000139">
    <property type="term" value="C:Golgi membrane"/>
    <property type="evidence" value="ECO:0007669"/>
    <property type="project" value="UniProtKB-SubCell"/>
</dbReference>
<comment type="function">
    <text evidence="1 8">Golgi membrane protein involved in vesicular trafficking.</text>
</comment>
<dbReference type="VEuPathDB" id="FungiDB:BTJ68_11412"/>
<evidence type="ECO:0000256" key="8">
    <source>
        <dbReference type="RuleBase" id="RU361206"/>
    </source>
</evidence>
<evidence type="ECO:0000256" key="4">
    <source>
        <dbReference type="ARBA" id="ARBA00013603"/>
    </source>
</evidence>
<dbReference type="GO" id="GO:0016192">
    <property type="term" value="P:vesicle-mediated transport"/>
    <property type="evidence" value="ECO:0007669"/>
    <property type="project" value="TreeGrafter"/>
</dbReference>
<proteinExistence type="inferred from homology"/>
<evidence type="ECO:0000313" key="9">
    <source>
        <dbReference type="EMBL" id="RMY52386.1"/>
    </source>
</evidence>
<sequence>MGRPEQNQLRCDKDRAAAESASALKMADLDNPTSGTLNWRLSAHPITLVTFLAFRAASLLVYLLGGIIFGGSFVLYFIITVLLLAADFYYLKNIAGRRLVGLRWWNEVNPQTGDSHWVFESAPQPNEPGGKLVNATDKRFFWLALYAQPALWVALAIVALVQLKFIWLTLVGESTQESRISLGFKGGKLISVTTVIALVLTITNTLAFSRCDKFSQASGLMGSGFYSASLARNVGGALVSRMFNR</sequence>
<dbReference type="OrthoDB" id="2151161at2759"/>
<keyword evidence="7 8" id="KW-0472">Membrane</keyword>
<dbReference type="InterPro" id="IPR008564">
    <property type="entry name" value="TVP23-like"/>
</dbReference>
<feature type="transmembrane region" description="Helical" evidence="8">
    <location>
        <begin position="46"/>
        <end position="67"/>
    </location>
</feature>
<comment type="similarity">
    <text evidence="3 8">Belongs to the TVP23 family.</text>
</comment>
<dbReference type="AlphaFoldDB" id="A0A3M7CL65"/>
<evidence type="ECO:0000256" key="6">
    <source>
        <dbReference type="ARBA" id="ARBA00022989"/>
    </source>
</evidence>
<keyword evidence="8" id="KW-0333">Golgi apparatus</keyword>
<protein>
    <recommendedName>
        <fullName evidence="4 8">Golgi apparatus membrane protein TVP23</fullName>
    </recommendedName>
</protein>
<accession>A0A3M7CL65</accession>
<evidence type="ECO:0000256" key="2">
    <source>
        <dbReference type="ARBA" id="ARBA00004653"/>
    </source>
</evidence>
<feature type="transmembrane region" description="Helical" evidence="8">
    <location>
        <begin position="189"/>
        <end position="208"/>
    </location>
</feature>
<evidence type="ECO:0000256" key="5">
    <source>
        <dbReference type="ARBA" id="ARBA00022692"/>
    </source>
</evidence>
<evidence type="ECO:0000256" key="1">
    <source>
        <dbReference type="ARBA" id="ARBA00003246"/>
    </source>
</evidence>
<keyword evidence="6 8" id="KW-1133">Transmembrane helix</keyword>
<evidence type="ECO:0000313" key="10">
    <source>
        <dbReference type="Proteomes" id="UP000269276"/>
    </source>
</evidence>